<accession>A0A0F5PN69</accession>
<proteinExistence type="predicted"/>
<dbReference type="SUPFAM" id="SSF75138">
    <property type="entry name" value="HprK N-terminal domain-like"/>
    <property type="match status" value="1"/>
</dbReference>
<comment type="caution">
    <text evidence="2">The sequence shown here is derived from an EMBL/GenBank/DDBJ whole genome shotgun (WGS) entry which is preliminary data.</text>
</comment>
<gene>
    <name evidence="2" type="ORF">CDSM653_00927</name>
</gene>
<dbReference type="RefSeq" id="WP_011025268.1">
    <property type="nucleotide sequence ID" value="NZ_ABXP02000053.1"/>
</dbReference>
<dbReference type="EMBL" id="ABXP02000053">
    <property type="protein sequence ID" value="KKC30068.1"/>
    <property type="molecule type" value="Genomic_DNA"/>
</dbReference>
<sequence>MGIKVENLLKKGFSLVAGEKGIDREIEGVYICDLLSWVMSHAKAKDAWITIQSHINVIAVALLSEISCVILPENVKLDEDAKAKAEEEGIPVLSFSGTSYEAAIILHEMMK</sequence>
<dbReference type="AlphaFoldDB" id="A0A0F5PN69"/>
<dbReference type="InterPro" id="IPR028979">
    <property type="entry name" value="Ser_kin/Pase_Hpr-like_N_sf"/>
</dbReference>
<dbReference type="Proteomes" id="UP000010146">
    <property type="component" value="Unassembled WGS sequence"/>
</dbReference>
<dbReference type="Gene3D" id="3.40.1390.20">
    <property type="entry name" value="HprK N-terminal domain-like"/>
    <property type="match status" value="1"/>
</dbReference>
<evidence type="ECO:0000313" key="2">
    <source>
        <dbReference type="EMBL" id="KKC30068.1"/>
    </source>
</evidence>
<evidence type="ECO:0000259" key="1">
    <source>
        <dbReference type="Pfam" id="PF07085"/>
    </source>
</evidence>
<dbReference type="Pfam" id="PF07085">
    <property type="entry name" value="DRTGG"/>
    <property type="match status" value="1"/>
</dbReference>
<feature type="domain" description="DRTGG" evidence="1">
    <location>
        <begin position="16"/>
        <end position="108"/>
    </location>
</feature>
<evidence type="ECO:0000313" key="3">
    <source>
        <dbReference type="Proteomes" id="UP000010146"/>
    </source>
</evidence>
<reference evidence="3" key="3">
    <citation type="submission" date="2015-02" db="EMBL/GenBank/DDBJ databases">
        <title>Genome analysis of three genomes within the thermophilic hydrogenogenic bacterial species Caldanaerobacter subterraneus.</title>
        <authorList>
            <person name="Sant'Anna F.H."/>
            <person name="Lebedinsky A."/>
            <person name="Sokolova T."/>
            <person name="Robb F.T."/>
            <person name="Gonzalez J.M."/>
        </authorList>
    </citation>
    <scope>NUCLEOTIDE SEQUENCE [LARGE SCALE GENOMIC DNA]</scope>
    <source>
        <strain evidence="3">DSM 12653</strain>
    </source>
</reference>
<reference evidence="2 3" key="1">
    <citation type="submission" date="2008-07" db="EMBL/GenBank/DDBJ databases">
        <authorList>
            <person name="Gonzalez J."/>
            <person name="Sokolova T."/>
            <person name="Ferriera S."/>
            <person name="Johnson J."/>
            <person name="Kravitz S."/>
            <person name="Beeson K."/>
            <person name="Sutton G."/>
            <person name="Rogers Y.-H."/>
            <person name="Friedman R."/>
            <person name="Frazier M."/>
            <person name="Venter J.C."/>
        </authorList>
    </citation>
    <scope>NUCLEOTIDE SEQUENCE [LARGE SCALE GENOMIC DNA]</scope>
    <source>
        <strain evidence="2 3">DSM 12653</strain>
    </source>
</reference>
<name>A0A0F5PN69_9THEO</name>
<reference evidence="2 3" key="2">
    <citation type="journal article" date="2015" name="BMC Genomics">
        <title>Analysis of three genomes within the thermophilic bacterial species Caldanaerobacter subterraneus with a focus on carbon monoxide dehydrogenase evolution and hydrolase diversity.</title>
        <authorList>
            <person name="Sant'Anna F.H."/>
            <person name="Lebedinsky A.V."/>
            <person name="Sokolova T.G."/>
            <person name="Robb F.T."/>
            <person name="Gonzalez J.M."/>
        </authorList>
    </citation>
    <scope>NUCLEOTIDE SEQUENCE [LARGE SCALE GENOMIC DNA]</scope>
    <source>
        <strain evidence="2 3">DSM 12653</strain>
    </source>
</reference>
<organism evidence="2 3">
    <name type="scientific">Caldanaerobacter subterraneus subsp. pacificus DSM 12653</name>
    <dbReference type="NCBI Taxonomy" id="391606"/>
    <lineage>
        <taxon>Bacteria</taxon>
        <taxon>Bacillati</taxon>
        <taxon>Bacillota</taxon>
        <taxon>Clostridia</taxon>
        <taxon>Thermoanaerobacterales</taxon>
        <taxon>Thermoanaerobacteraceae</taxon>
        <taxon>Caldanaerobacter</taxon>
    </lineage>
</organism>
<dbReference type="InterPro" id="IPR010766">
    <property type="entry name" value="DRTGG"/>
</dbReference>
<protein>
    <recommendedName>
        <fullName evidence="1">DRTGG domain-containing protein</fullName>
    </recommendedName>
</protein>